<evidence type="ECO:0000313" key="1">
    <source>
        <dbReference type="EMBL" id="MBW81382.1"/>
    </source>
</evidence>
<organism evidence="1">
    <name type="scientific">Rhizophora mucronata</name>
    <name type="common">Asiatic mangrove</name>
    <dbReference type="NCBI Taxonomy" id="61149"/>
    <lineage>
        <taxon>Eukaryota</taxon>
        <taxon>Viridiplantae</taxon>
        <taxon>Streptophyta</taxon>
        <taxon>Embryophyta</taxon>
        <taxon>Tracheophyta</taxon>
        <taxon>Spermatophyta</taxon>
        <taxon>Magnoliopsida</taxon>
        <taxon>eudicotyledons</taxon>
        <taxon>Gunneridae</taxon>
        <taxon>Pentapetalae</taxon>
        <taxon>rosids</taxon>
        <taxon>fabids</taxon>
        <taxon>Malpighiales</taxon>
        <taxon>Rhizophoraceae</taxon>
        <taxon>Rhizophora</taxon>
    </lineage>
</organism>
<accession>A0A2P2IJH4</accession>
<dbReference type="EMBL" id="GGEC01000899">
    <property type="protein sequence ID" value="MBW81382.1"/>
    <property type="molecule type" value="Transcribed_RNA"/>
</dbReference>
<sequence>MCSQLSCIRGLILKNCKEAEGKEIKQMTELFCMEELIFLIWRKTHGWYLRNFL</sequence>
<dbReference type="AlphaFoldDB" id="A0A2P2IJH4"/>
<protein>
    <submittedName>
        <fullName evidence="1">Uncharacterized protein</fullName>
    </submittedName>
</protein>
<reference evidence="1" key="1">
    <citation type="submission" date="2018-02" db="EMBL/GenBank/DDBJ databases">
        <title>Rhizophora mucronata_Transcriptome.</title>
        <authorList>
            <person name="Meera S.P."/>
            <person name="Sreeshan A."/>
            <person name="Augustine A."/>
        </authorList>
    </citation>
    <scope>NUCLEOTIDE SEQUENCE</scope>
    <source>
        <tissue evidence="1">Leaf</tissue>
    </source>
</reference>
<proteinExistence type="predicted"/>
<name>A0A2P2IJH4_RHIMU</name>